<evidence type="ECO:0000259" key="3">
    <source>
        <dbReference type="Pfam" id="PF23069"/>
    </source>
</evidence>
<comment type="caution">
    <text evidence="6">The sequence shown here is derived from an EMBL/GenBank/DDBJ whole genome shotgun (WGS) entry which is preliminary data.</text>
</comment>
<sequence length="726" mass="80353">MGTSTSSWQICIIFSLIIAAGSESGHSPWYLGAGGGEIYRASVAEAHRGSDGCHLPSHWEGNWFQSGVHQTITITRNTINTKGRCVEADGEKYLVYNERDDCYRCVVFHEKHYNVLQYKETFCLTERRPVRSVCSTITGDANLFAMFRLDAKAIDCPFRAPLSFTYNRGHGECRYPVSSVDSCTHPSRLLLNYQACPDVPGTESTVEELQCLASWKEGSSRYLLGLIKYQHHASFEERFRCFVYEKIKKGLPVVGSVIERGGGGGNGVRGLHHSSAQQHHQAMLMQPMQQLQQHQLINHNNMRSIHLSFNSSASALHSSSSYPLVGLPAASSLMMDPNVMFRVSQSGDATCNGLSILEGSRTMTFRRVQAPKPCHFPSWLQIHPQWHTLDLRSTFSFDSSNLKVTNSSSPSPSFGDFFGSVGNEPVSPSSNILTMTASCSQLLESLAADRVRLILHTTSGCHSGYMCTEIMRRDSHIIEIQMGSRTRRAEDACHLSSFNQSLMPYITLVSPTPSRKKCPSIGRFGVTGLSREGRLVSDACSEGFTSITVGCRRHDTLQLRSECAAKDVVAEYSCHGWWEEHGVSYLITTPLSRQSGASRYCFIFREAPSLNSLESKSRTAHGGERPIHQKLKLSRGYLEEEEEVELSEDGDTDLGRVLQFSSIADSCRRGVAPGVEGFLAFNVSSNGRCGDVSRAANPKYHPIYHSLLAVILLQVGVGGMVLIRFQ</sequence>
<feature type="chain" id="PRO_5047005669" evidence="2">
    <location>
        <begin position="25"/>
        <end position="726"/>
    </location>
</feature>
<dbReference type="EMBL" id="CAXLJM020000023">
    <property type="protein sequence ID" value="CAL8089220.1"/>
    <property type="molecule type" value="Genomic_DNA"/>
</dbReference>
<dbReference type="InterPro" id="IPR055471">
    <property type="entry name" value="DUF7043"/>
</dbReference>
<keyword evidence="1" id="KW-0812">Transmembrane</keyword>
<feature type="domain" description="DUF7042" evidence="3">
    <location>
        <begin position="153"/>
        <end position="250"/>
    </location>
</feature>
<dbReference type="InterPro" id="IPR055470">
    <property type="entry name" value="DUF7042"/>
</dbReference>
<reference evidence="6 7" key="1">
    <citation type="submission" date="2024-08" db="EMBL/GenBank/DDBJ databases">
        <authorList>
            <person name="Cucini C."/>
            <person name="Frati F."/>
        </authorList>
    </citation>
    <scope>NUCLEOTIDE SEQUENCE [LARGE SCALE GENOMIC DNA]</scope>
</reference>
<evidence type="ECO:0000259" key="4">
    <source>
        <dbReference type="Pfam" id="PF23070"/>
    </source>
</evidence>
<dbReference type="InterPro" id="IPR055472">
    <property type="entry name" value="DUF7044"/>
</dbReference>
<dbReference type="Pfam" id="PF23070">
    <property type="entry name" value="DUF7043"/>
    <property type="match status" value="1"/>
</dbReference>
<dbReference type="Pfam" id="PF23071">
    <property type="entry name" value="DUF7044"/>
    <property type="match status" value="1"/>
</dbReference>
<organism evidence="6 7">
    <name type="scientific">Orchesella dallaii</name>
    <dbReference type="NCBI Taxonomy" id="48710"/>
    <lineage>
        <taxon>Eukaryota</taxon>
        <taxon>Metazoa</taxon>
        <taxon>Ecdysozoa</taxon>
        <taxon>Arthropoda</taxon>
        <taxon>Hexapoda</taxon>
        <taxon>Collembola</taxon>
        <taxon>Entomobryomorpha</taxon>
        <taxon>Entomobryoidea</taxon>
        <taxon>Orchesellidae</taxon>
        <taxon>Orchesellinae</taxon>
        <taxon>Orchesella</taxon>
    </lineage>
</organism>
<dbReference type="Pfam" id="PF23069">
    <property type="entry name" value="DUF7042"/>
    <property type="match status" value="1"/>
</dbReference>
<protein>
    <submittedName>
        <fullName evidence="6">Uncharacterized protein</fullName>
    </submittedName>
</protein>
<evidence type="ECO:0000256" key="2">
    <source>
        <dbReference type="SAM" id="SignalP"/>
    </source>
</evidence>
<evidence type="ECO:0000313" key="7">
    <source>
        <dbReference type="Proteomes" id="UP001642540"/>
    </source>
</evidence>
<gene>
    <name evidence="6" type="ORF">ODALV1_LOCUS7303</name>
</gene>
<evidence type="ECO:0000313" key="6">
    <source>
        <dbReference type="EMBL" id="CAL8089220.1"/>
    </source>
</evidence>
<name>A0ABP1Q4Y6_9HEXA</name>
<dbReference type="PANTHER" id="PTHR22255:SF9">
    <property type="entry name" value="LP06548P"/>
    <property type="match status" value="1"/>
</dbReference>
<feature type="domain" description="DUF7043" evidence="4">
    <location>
        <begin position="372"/>
        <end position="501"/>
    </location>
</feature>
<dbReference type="PANTHER" id="PTHR22255">
    <property type="entry name" value="LP06548P"/>
    <property type="match status" value="1"/>
</dbReference>
<feature type="transmembrane region" description="Helical" evidence="1">
    <location>
        <begin position="703"/>
        <end position="723"/>
    </location>
</feature>
<evidence type="ECO:0000259" key="5">
    <source>
        <dbReference type="Pfam" id="PF23071"/>
    </source>
</evidence>
<dbReference type="Proteomes" id="UP001642540">
    <property type="component" value="Unassembled WGS sequence"/>
</dbReference>
<evidence type="ECO:0000256" key="1">
    <source>
        <dbReference type="SAM" id="Phobius"/>
    </source>
</evidence>
<keyword evidence="1" id="KW-0472">Membrane</keyword>
<feature type="signal peptide" evidence="2">
    <location>
        <begin position="1"/>
        <end position="24"/>
    </location>
</feature>
<keyword evidence="2" id="KW-0732">Signal</keyword>
<accession>A0ABP1Q4Y6</accession>
<keyword evidence="1" id="KW-1133">Transmembrane helix</keyword>
<keyword evidence="7" id="KW-1185">Reference proteome</keyword>
<proteinExistence type="predicted"/>
<feature type="domain" description="DUF7044" evidence="5">
    <location>
        <begin position="52"/>
        <end position="135"/>
    </location>
</feature>